<sequence length="213" mass="24676">MTVKSNEKVYKRLSFKSMTNSPPQSPKRHKHIDEKKQSKLDEETEKYLEEIGSPYHFQAFFHAEVARDALNSEAPILQELKPDIKDLKRTAWKKAFYLSLAVLKRYKMKLTIDTIKNEYNSVPKSTGYTHGRDVDEYFSQLFHVSEELSKISFDERSNEFAKSFEQENANDDSNIRSNSGSISGIQDVPQTTRPTRTVLEYNSHTRKSKTPTS</sequence>
<reference evidence="2 3" key="1">
    <citation type="submission" date="2024-04" db="EMBL/GenBank/DDBJ databases">
        <title>Tritrichomonas musculus Genome.</title>
        <authorList>
            <person name="Alves-Ferreira E."/>
            <person name="Grigg M."/>
            <person name="Lorenzi H."/>
            <person name="Galac M."/>
        </authorList>
    </citation>
    <scope>NUCLEOTIDE SEQUENCE [LARGE SCALE GENOMIC DNA]</scope>
    <source>
        <strain evidence="2 3">EAF2021</strain>
    </source>
</reference>
<feature type="compositionally biased region" description="Low complexity" evidence="1">
    <location>
        <begin position="171"/>
        <end position="185"/>
    </location>
</feature>
<evidence type="ECO:0000313" key="2">
    <source>
        <dbReference type="EMBL" id="KAK8836864.1"/>
    </source>
</evidence>
<keyword evidence="3" id="KW-1185">Reference proteome</keyword>
<organism evidence="2 3">
    <name type="scientific">Tritrichomonas musculus</name>
    <dbReference type="NCBI Taxonomy" id="1915356"/>
    <lineage>
        <taxon>Eukaryota</taxon>
        <taxon>Metamonada</taxon>
        <taxon>Parabasalia</taxon>
        <taxon>Tritrichomonadida</taxon>
        <taxon>Tritrichomonadidae</taxon>
        <taxon>Tritrichomonas</taxon>
    </lineage>
</organism>
<accession>A0ABR2GSE4</accession>
<dbReference type="Proteomes" id="UP001470230">
    <property type="component" value="Unassembled WGS sequence"/>
</dbReference>
<comment type="caution">
    <text evidence="2">The sequence shown here is derived from an EMBL/GenBank/DDBJ whole genome shotgun (WGS) entry which is preliminary data.</text>
</comment>
<gene>
    <name evidence="2" type="ORF">M9Y10_037389</name>
</gene>
<evidence type="ECO:0000256" key="1">
    <source>
        <dbReference type="SAM" id="MobiDB-lite"/>
    </source>
</evidence>
<feature type="compositionally biased region" description="Basic residues" evidence="1">
    <location>
        <begin position="204"/>
        <end position="213"/>
    </location>
</feature>
<feature type="compositionally biased region" description="Basic and acidic residues" evidence="1">
    <location>
        <begin position="1"/>
        <end position="10"/>
    </location>
</feature>
<name>A0ABR2GSE4_9EUKA</name>
<feature type="region of interest" description="Disordered" evidence="1">
    <location>
        <begin position="1"/>
        <end position="40"/>
    </location>
</feature>
<protein>
    <submittedName>
        <fullName evidence="2">Uncharacterized protein</fullName>
    </submittedName>
</protein>
<dbReference type="EMBL" id="JAPFFF010000063">
    <property type="protein sequence ID" value="KAK8836864.1"/>
    <property type="molecule type" value="Genomic_DNA"/>
</dbReference>
<proteinExistence type="predicted"/>
<evidence type="ECO:0000313" key="3">
    <source>
        <dbReference type="Proteomes" id="UP001470230"/>
    </source>
</evidence>
<feature type="region of interest" description="Disordered" evidence="1">
    <location>
        <begin position="162"/>
        <end position="213"/>
    </location>
</feature>
<feature type="compositionally biased region" description="Basic and acidic residues" evidence="1">
    <location>
        <begin position="31"/>
        <end position="40"/>
    </location>
</feature>